<evidence type="ECO:0000313" key="5">
    <source>
        <dbReference type="Proteomes" id="UP000245252"/>
    </source>
</evidence>
<dbReference type="SUPFAM" id="SSF47598">
    <property type="entry name" value="Ribbon-helix-helix"/>
    <property type="match status" value="1"/>
</dbReference>
<evidence type="ECO:0000256" key="1">
    <source>
        <dbReference type="SAM" id="Coils"/>
    </source>
</evidence>
<dbReference type="Pfam" id="PF03869">
    <property type="entry name" value="Arc"/>
    <property type="match status" value="1"/>
</dbReference>
<feature type="coiled-coil region" evidence="1">
    <location>
        <begin position="46"/>
        <end position="73"/>
    </location>
</feature>
<evidence type="ECO:0000259" key="3">
    <source>
        <dbReference type="Pfam" id="PF03869"/>
    </source>
</evidence>
<name>A0A2U2DU66_9HYPH</name>
<dbReference type="OrthoDB" id="6890552at2"/>
<dbReference type="Proteomes" id="UP000245252">
    <property type="component" value="Unassembled WGS sequence"/>
</dbReference>
<dbReference type="GO" id="GO:0003677">
    <property type="term" value="F:DNA binding"/>
    <property type="evidence" value="ECO:0007669"/>
    <property type="project" value="InterPro"/>
</dbReference>
<protein>
    <recommendedName>
        <fullName evidence="3">Arc-like DNA binding domain-containing protein</fullName>
    </recommendedName>
</protein>
<evidence type="ECO:0000313" key="4">
    <source>
        <dbReference type="EMBL" id="PWE56846.1"/>
    </source>
</evidence>
<proteinExistence type="predicted"/>
<keyword evidence="1" id="KW-0175">Coiled coil</keyword>
<reference evidence="4 5" key="1">
    <citation type="submission" date="2018-05" db="EMBL/GenBank/DDBJ databases">
        <title>The draft genome of strain NS-104.</title>
        <authorList>
            <person name="Hang P."/>
            <person name="Jiang J."/>
        </authorList>
    </citation>
    <scope>NUCLEOTIDE SEQUENCE [LARGE SCALE GENOMIC DNA]</scope>
    <source>
        <strain evidence="4 5">NS-104</strain>
    </source>
</reference>
<dbReference type="InterPro" id="IPR010985">
    <property type="entry name" value="Ribbon_hlx_hlx"/>
</dbReference>
<dbReference type="InterPro" id="IPR005569">
    <property type="entry name" value="Arc_DNA-bd_dom"/>
</dbReference>
<comment type="caution">
    <text evidence="4">The sequence shown here is derived from an EMBL/GenBank/DDBJ whole genome shotgun (WGS) entry which is preliminary data.</text>
</comment>
<dbReference type="AlphaFoldDB" id="A0A2U2DU66"/>
<dbReference type="EMBL" id="QFBC01000003">
    <property type="protein sequence ID" value="PWE56846.1"/>
    <property type="molecule type" value="Genomic_DNA"/>
</dbReference>
<dbReference type="Gene3D" id="1.10.1220.10">
    <property type="entry name" value="Met repressor-like"/>
    <property type="match status" value="1"/>
</dbReference>
<accession>A0A2U2DU66</accession>
<feature type="domain" description="Arc-like DNA binding" evidence="3">
    <location>
        <begin position="5"/>
        <end position="47"/>
    </location>
</feature>
<feature type="region of interest" description="Disordered" evidence="2">
    <location>
        <begin position="111"/>
        <end position="187"/>
    </location>
</feature>
<evidence type="ECO:0000256" key="2">
    <source>
        <dbReference type="SAM" id="MobiDB-lite"/>
    </source>
</evidence>
<organism evidence="4 5">
    <name type="scientific">Metarhizobium album</name>
    <dbReference type="NCBI Taxonomy" id="2182425"/>
    <lineage>
        <taxon>Bacteria</taxon>
        <taxon>Pseudomonadati</taxon>
        <taxon>Pseudomonadota</taxon>
        <taxon>Alphaproteobacteria</taxon>
        <taxon>Hyphomicrobiales</taxon>
        <taxon>Rhizobiaceae</taxon>
        <taxon>Metarhizobium</taxon>
    </lineage>
</organism>
<sequence>MAPKQTDPQFKLRMTPEIKEAIEAAAAANNRSMNAEILSRLDDSFSTHATDEIIELDEQLTKAEAKIDVLKEMLLMVTVSMPSTPANEETFFGIRNIIQMIENDPEAALRAKAAISESRSRPRGLDPKPKDSNASPAQPEEPDARGPKPNIHAKGDRRVKLPETGAGGPSSQLGAPARMRKETFHRK</sequence>
<gene>
    <name evidence="4" type="ORF">DEM27_10330</name>
</gene>
<feature type="compositionally biased region" description="Basic and acidic residues" evidence="2">
    <location>
        <begin position="118"/>
        <end position="131"/>
    </location>
</feature>
<dbReference type="RefSeq" id="WP_109458221.1">
    <property type="nucleotide sequence ID" value="NZ_QFBC01000003.1"/>
</dbReference>
<dbReference type="InterPro" id="IPR013321">
    <property type="entry name" value="Arc_rbn_hlx_hlx"/>
</dbReference>
<dbReference type="GO" id="GO:0006355">
    <property type="term" value="P:regulation of DNA-templated transcription"/>
    <property type="evidence" value="ECO:0007669"/>
    <property type="project" value="InterPro"/>
</dbReference>
<keyword evidence="5" id="KW-1185">Reference proteome</keyword>